<gene>
    <name evidence="1" type="ORF">SAMN04488038_108100</name>
</gene>
<proteinExistence type="predicted"/>
<dbReference type="SUPFAM" id="SSF103025">
    <property type="entry name" value="Folate-binding domain"/>
    <property type="match status" value="1"/>
</dbReference>
<dbReference type="Gene3D" id="3.30.70.1400">
    <property type="entry name" value="Aminomethyltransferase beta-barrel domains"/>
    <property type="match status" value="1"/>
</dbReference>
<dbReference type="Proteomes" id="UP000199233">
    <property type="component" value="Unassembled WGS sequence"/>
</dbReference>
<organism evidence="1 2">
    <name type="scientific">Solimonas aquatica</name>
    <dbReference type="NCBI Taxonomy" id="489703"/>
    <lineage>
        <taxon>Bacteria</taxon>
        <taxon>Pseudomonadati</taxon>
        <taxon>Pseudomonadota</taxon>
        <taxon>Gammaproteobacteria</taxon>
        <taxon>Nevskiales</taxon>
        <taxon>Nevskiaceae</taxon>
        <taxon>Solimonas</taxon>
    </lineage>
</organism>
<name>A0A1H9HB95_9GAMM</name>
<dbReference type="NCBIfam" id="TIGR03317">
    <property type="entry name" value="ygfZ_signature"/>
    <property type="match status" value="1"/>
</dbReference>
<sequence>MQHAPTVTICELPQLAWLRLDGPDAAGFLQGQLSNDVHKLSAGQAQLSSYNSAKGRMLAVLQLIRDGDDILLELPRSLLAPTLARLKMFVLRSKLRLAADEQLAALGLIGAGAAPLLARLGLPEPQTALACARTADGLIVLRRLGTQPRYSILGPRERISALREQLGEVPADPEMRAWRLADIEAGVPLVLPETREHFVPQMANLDLLGGISLDKGCYTGQEIVARLHYLGQLKRRLFVARVEGPPPPPGSDVHVADEPQAVGEVVDAVACDAQGSLASIVLQLSQHESPLRIAGAAATVLSGPAVSGG</sequence>
<dbReference type="EMBL" id="FOFS01000008">
    <property type="protein sequence ID" value="SEQ59605.1"/>
    <property type="molecule type" value="Genomic_DNA"/>
</dbReference>
<dbReference type="InterPro" id="IPR045179">
    <property type="entry name" value="YgfZ/GcvT"/>
</dbReference>
<dbReference type="InterPro" id="IPR017703">
    <property type="entry name" value="YgfZ/GCV_T_CS"/>
</dbReference>
<dbReference type="PANTHER" id="PTHR22602:SF0">
    <property type="entry name" value="TRANSFERASE CAF17, MITOCHONDRIAL-RELATED"/>
    <property type="match status" value="1"/>
</dbReference>
<dbReference type="Gene3D" id="2.40.30.160">
    <property type="match status" value="1"/>
</dbReference>
<dbReference type="Gene3D" id="3.30.70.1630">
    <property type="match status" value="1"/>
</dbReference>
<dbReference type="GO" id="GO:0016226">
    <property type="term" value="P:iron-sulfur cluster assembly"/>
    <property type="evidence" value="ECO:0007669"/>
    <property type="project" value="TreeGrafter"/>
</dbReference>
<reference evidence="1 2" key="1">
    <citation type="submission" date="2016-10" db="EMBL/GenBank/DDBJ databases">
        <authorList>
            <person name="de Groot N.N."/>
        </authorList>
    </citation>
    <scope>NUCLEOTIDE SEQUENCE [LARGE SCALE GENOMIC DNA]</scope>
    <source>
        <strain evidence="1 2">DSM 25927</strain>
    </source>
</reference>
<evidence type="ECO:0000313" key="1">
    <source>
        <dbReference type="EMBL" id="SEQ59605.1"/>
    </source>
</evidence>
<dbReference type="PANTHER" id="PTHR22602">
    <property type="entry name" value="TRANSFERASE CAF17, MITOCHONDRIAL-RELATED"/>
    <property type="match status" value="1"/>
</dbReference>
<evidence type="ECO:0000313" key="2">
    <source>
        <dbReference type="Proteomes" id="UP000199233"/>
    </source>
</evidence>
<keyword evidence="2" id="KW-1185">Reference proteome</keyword>
<dbReference type="STRING" id="489703.SAMN04488038_108100"/>
<dbReference type="OrthoDB" id="9796287at2"/>
<dbReference type="AlphaFoldDB" id="A0A1H9HB95"/>
<protein>
    <submittedName>
        <fullName evidence="1">Uncharacterized protein</fullName>
    </submittedName>
</protein>
<dbReference type="RefSeq" id="WP_093285932.1">
    <property type="nucleotide sequence ID" value="NZ_FOFS01000008.1"/>
</dbReference>
<dbReference type="PIRSF" id="PIRSF006487">
    <property type="entry name" value="GcvT"/>
    <property type="match status" value="1"/>
</dbReference>
<accession>A0A1H9HB95</accession>